<protein>
    <submittedName>
        <fullName evidence="2">Uncharacterized protein</fullName>
    </submittedName>
</protein>
<comment type="caution">
    <text evidence="2">The sequence shown here is derived from an EMBL/GenBank/DDBJ whole genome shotgun (WGS) entry which is preliminary data.</text>
</comment>
<organism evidence="2 3">
    <name type="scientific">Actinomadura violacea</name>
    <dbReference type="NCBI Taxonomy" id="2819934"/>
    <lineage>
        <taxon>Bacteria</taxon>
        <taxon>Bacillati</taxon>
        <taxon>Actinomycetota</taxon>
        <taxon>Actinomycetes</taxon>
        <taxon>Streptosporangiales</taxon>
        <taxon>Thermomonosporaceae</taxon>
        <taxon>Actinomadura</taxon>
    </lineage>
</organism>
<reference evidence="2 3" key="1">
    <citation type="submission" date="2021-03" db="EMBL/GenBank/DDBJ databases">
        <title>Actinomadura violae sp. nov., isolated from lichen in Thailand.</title>
        <authorList>
            <person name="Kanchanasin P."/>
            <person name="Saeng-In P."/>
            <person name="Phongsopitanun W."/>
            <person name="Yuki M."/>
            <person name="Kudo T."/>
            <person name="Ohkuma M."/>
            <person name="Tanasupawat S."/>
        </authorList>
    </citation>
    <scope>NUCLEOTIDE SEQUENCE [LARGE SCALE GENOMIC DNA]</scope>
    <source>
        <strain evidence="2 3">LCR2-06</strain>
    </source>
</reference>
<dbReference type="InterPro" id="IPR045920">
    <property type="entry name" value="DUF6339"/>
</dbReference>
<dbReference type="Pfam" id="PF19866">
    <property type="entry name" value="DUF6339"/>
    <property type="match status" value="1"/>
</dbReference>
<dbReference type="RefSeq" id="WP_208244794.1">
    <property type="nucleotide sequence ID" value="NZ_JAGEPF010000017.1"/>
</dbReference>
<accession>A0ABS3RXF6</accession>
<feature type="region of interest" description="Disordered" evidence="1">
    <location>
        <begin position="278"/>
        <end position="327"/>
    </location>
</feature>
<keyword evidence="3" id="KW-1185">Reference proteome</keyword>
<name>A0ABS3RXF6_9ACTN</name>
<evidence type="ECO:0000256" key="1">
    <source>
        <dbReference type="SAM" id="MobiDB-lite"/>
    </source>
</evidence>
<gene>
    <name evidence="2" type="ORF">J4709_28105</name>
</gene>
<evidence type="ECO:0000313" key="3">
    <source>
        <dbReference type="Proteomes" id="UP000680206"/>
    </source>
</evidence>
<dbReference type="EMBL" id="JAGEPF010000017">
    <property type="protein sequence ID" value="MBO2461452.1"/>
    <property type="molecule type" value="Genomic_DNA"/>
</dbReference>
<proteinExistence type="predicted"/>
<evidence type="ECO:0000313" key="2">
    <source>
        <dbReference type="EMBL" id="MBO2461452.1"/>
    </source>
</evidence>
<sequence length="497" mass="55107">MSFLYPRLLAGEARPLYERYRNLKIHQLAELAATSHDSAVYVATGGDRISEQMLRELREQVVGLAQQAGFPGKLNHEFRGDFDLRLAAVLHSGMGVVPAEASSGDVWAFLALVLLPDVAYWRYPRWPGDRVLGTDLTRHVFGRMWWRAQLVHVADDPEPYAALRVLGEDAFDQIYTRRKALGGSPHLVRAILRVWTELDLRSLKERDVFRNFLMRLLRLGPFMLFEALDEQSLDAELRVAARETVQALLSAAGATDEEREHKLREVFAGARSFVAAPQNGQGDELESAADRASPSLAPQPVEVESESTSLLAGGERESTTKFQPYTSYNGPGFGDPREIGLHACAESLVAVVEAEGPVKATRVYRIITQLADTRLCEAVTSALVQATRYALRRGMLQVEGQRGRGEFSGSTLRVPGQPDWILRVRGPRKGEEIPDREIVAAAGLIQASEPTMDLDILAKKTSLLFGYEEIGDNFKETLVQALERHSSTPGVDRDLHG</sequence>
<dbReference type="Proteomes" id="UP000680206">
    <property type="component" value="Unassembled WGS sequence"/>
</dbReference>